<dbReference type="EMBL" id="BOPF01000022">
    <property type="protein sequence ID" value="GIJ48693.1"/>
    <property type="molecule type" value="Genomic_DNA"/>
</dbReference>
<evidence type="ECO:0000313" key="8">
    <source>
        <dbReference type="Proteomes" id="UP000619260"/>
    </source>
</evidence>
<dbReference type="EC" id="2.1.1.80" evidence="2"/>
<evidence type="ECO:0000256" key="4">
    <source>
        <dbReference type="ARBA" id="ARBA00022679"/>
    </source>
</evidence>
<keyword evidence="3" id="KW-0489">Methyltransferase</keyword>
<dbReference type="SUPFAM" id="SSF47757">
    <property type="entry name" value="Chemotaxis receptor methyltransferase CheR, N-terminal domain"/>
    <property type="match status" value="1"/>
</dbReference>
<sequence>MTLTAQEFAFISSLVRRDAAIVLEPGKEYLVEARLMPLARQTGASTVSEFVLRAQQRPEPDVHRRIVDALTTNETSFFRDGEPFTAMTSMVLPELLERRAAARHLRIWSAACSSGQEPYTLAMQMQDNLPAGWTYEILGTDISTEMLARAEAGQYTQLEVNRGLPAASLVRHFERVGAHWRVSPQLRRNVSFRRLNLAAPLPPLPSFDVVFLRNVLIYFDVETKRSVLQRVSAALKPDGWLFLGSAETTIGIDDRFERVVTGRTSAYRLKAATTAPLGAYGKG</sequence>
<dbReference type="PANTHER" id="PTHR24422">
    <property type="entry name" value="CHEMOTAXIS PROTEIN METHYLTRANSFERASE"/>
    <property type="match status" value="1"/>
</dbReference>
<gene>
    <name evidence="7" type="ORF">Val02_55790</name>
</gene>
<evidence type="ECO:0000313" key="7">
    <source>
        <dbReference type="EMBL" id="GIJ48693.1"/>
    </source>
</evidence>
<dbReference type="InterPro" id="IPR000780">
    <property type="entry name" value="CheR_MeTrfase"/>
</dbReference>
<reference evidence="7" key="1">
    <citation type="submission" date="2021-01" db="EMBL/GenBank/DDBJ databases">
        <title>Whole genome shotgun sequence of Virgisporangium aliadipatigenens NBRC 105644.</title>
        <authorList>
            <person name="Komaki H."/>
            <person name="Tamura T."/>
        </authorList>
    </citation>
    <scope>NUCLEOTIDE SEQUENCE</scope>
    <source>
        <strain evidence="7">NBRC 105644</strain>
    </source>
</reference>
<dbReference type="Proteomes" id="UP000619260">
    <property type="component" value="Unassembled WGS sequence"/>
</dbReference>
<dbReference type="PRINTS" id="PR00996">
    <property type="entry name" value="CHERMTFRASE"/>
</dbReference>
<dbReference type="SUPFAM" id="SSF53335">
    <property type="entry name" value="S-adenosyl-L-methionine-dependent methyltransferases"/>
    <property type="match status" value="1"/>
</dbReference>
<evidence type="ECO:0000256" key="2">
    <source>
        <dbReference type="ARBA" id="ARBA00012534"/>
    </source>
</evidence>
<organism evidence="7 8">
    <name type="scientific">Virgisporangium aliadipatigenens</name>
    <dbReference type="NCBI Taxonomy" id="741659"/>
    <lineage>
        <taxon>Bacteria</taxon>
        <taxon>Bacillati</taxon>
        <taxon>Actinomycetota</taxon>
        <taxon>Actinomycetes</taxon>
        <taxon>Micromonosporales</taxon>
        <taxon>Micromonosporaceae</taxon>
        <taxon>Virgisporangium</taxon>
    </lineage>
</organism>
<dbReference type="Gene3D" id="3.40.50.150">
    <property type="entry name" value="Vaccinia Virus protein VP39"/>
    <property type="match status" value="1"/>
</dbReference>
<dbReference type="InterPro" id="IPR036804">
    <property type="entry name" value="CheR_N_sf"/>
</dbReference>
<dbReference type="InterPro" id="IPR022642">
    <property type="entry name" value="CheR_C"/>
</dbReference>
<proteinExistence type="predicted"/>
<dbReference type="Gene3D" id="1.10.155.10">
    <property type="entry name" value="Chemotaxis receptor methyltransferase CheR, N-terminal domain"/>
    <property type="match status" value="1"/>
</dbReference>
<comment type="catalytic activity">
    <reaction evidence="1">
        <text>L-glutamyl-[protein] + S-adenosyl-L-methionine = [protein]-L-glutamate 5-O-methyl ester + S-adenosyl-L-homocysteine</text>
        <dbReference type="Rhea" id="RHEA:24452"/>
        <dbReference type="Rhea" id="RHEA-COMP:10208"/>
        <dbReference type="Rhea" id="RHEA-COMP:10311"/>
        <dbReference type="ChEBI" id="CHEBI:29973"/>
        <dbReference type="ChEBI" id="CHEBI:57856"/>
        <dbReference type="ChEBI" id="CHEBI:59789"/>
        <dbReference type="ChEBI" id="CHEBI:82795"/>
        <dbReference type="EC" id="2.1.1.80"/>
    </reaction>
</comment>
<evidence type="ECO:0000256" key="1">
    <source>
        <dbReference type="ARBA" id="ARBA00001541"/>
    </source>
</evidence>
<dbReference type="InterPro" id="IPR050903">
    <property type="entry name" value="Bact_Chemotaxis_MeTrfase"/>
</dbReference>
<dbReference type="InterPro" id="IPR029063">
    <property type="entry name" value="SAM-dependent_MTases_sf"/>
</dbReference>
<dbReference type="GO" id="GO:0032259">
    <property type="term" value="P:methylation"/>
    <property type="evidence" value="ECO:0007669"/>
    <property type="project" value="UniProtKB-KW"/>
</dbReference>
<dbReference type="AlphaFoldDB" id="A0A8J3YQW9"/>
<evidence type="ECO:0000256" key="3">
    <source>
        <dbReference type="ARBA" id="ARBA00022603"/>
    </source>
</evidence>
<accession>A0A8J3YQW9</accession>
<keyword evidence="8" id="KW-1185">Reference proteome</keyword>
<dbReference type="Pfam" id="PF01739">
    <property type="entry name" value="CheR"/>
    <property type="match status" value="1"/>
</dbReference>
<dbReference type="CDD" id="cd02440">
    <property type="entry name" value="AdoMet_MTases"/>
    <property type="match status" value="1"/>
</dbReference>
<dbReference type="PROSITE" id="PS50123">
    <property type="entry name" value="CHER"/>
    <property type="match status" value="1"/>
</dbReference>
<keyword evidence="4" id="KW-0808">Transferase</keyword>
<comment type="caution">
    <text evidence="7">The sequence shown here is derived from an EMBL/GenBank/DDBJ whole genome shotgun (WGS) entry which is preliminary data.</text>
</comment>
<keyword evidence="5" id="KW-0949">S-adenosyl-L-methionine</keyword>
<dbReference type="PANTHER" id="PTHR24422:SF21">
    <property type="entry name" value="CHEMOTAXIS PROTEIN METHYLTRANSFERASE 1"/>
    <property type="match status" value="1"/>
</dbReference>
<evidence type="ECO:0000256" key="5">
    <source>
        <dbReference type="ARBA" id="ARBA00022691"/>
    </source>
</evidence>
<protein>
    <recommendedName>
        <fullName evidence="2">protein-glutamate O-methyltransferase</fullName>
        <ecNumber evidence="2">2.1.1.80</ecNumber>
    </recommendedName>
</protein>
<dbReference type="RefSeq" id="WP_203902177.1">
    <property type="nucleotide sequence ID" value="NZ_BOPF01000022.1"/>
</dbReference>
<dbReference type="Pfam" id="PF03705">
    <property type="entry name" value="CheR_N"/>
    <property type="match status" value="1"/>
</dbReference>
<name>A0A8J3YQW9_9ACTN</name>
<evidence type="ECO:0000259" key="6">
    <source>
        <dbReference type="PROSITE" id="PS50123"/>
    </source>
</evidence>
<dbReference type="SMART" id="SM00138">
    <property type="entry name" value="MeTrc"/>
    <property type="match status" value="1"/>
</dbReference>
<dbReference type="InterPro" id="IPR022641">
    <property type="entry name" value="CheR_N"/>
</dbReference>
<dbReference type="GO" id="GO:0008983">
    <property type="term" value="F:protein-glutamate O-methyltransferase activity"/>
    <property type="evidence" value="ECO:0007669"/>
    <property type="project" value="UniProtKB-EC"/>
</dbReference>
<feature type="domain" description="CheR-type methyltransferase" evidence="6">
    <location>
        <begin position="1"/>
        <end position="272"/>
    </location>
</feature>